<dbReference type="AlphaFoldDB" id="A0AAV4LYF7"/>
<dbReference type="GeneID" id="94196441"/>
<evidence type="ECO:0000313" key="1">
    <source>
        <dbReference type="EMBL" id="GIX64960.1"/>
    </source>
</evidence>
<sequence>MPGRGQGAAAVQPLPAVYHLPRPARAARVQRREPACSLHDGGARAVVRLPCGPGGELGGLPSAVPVRAGGRDAQLRGAAQAGEYGVLGHVAEPGVGLGLAGGEGGAVVVRGERRGVDGGGHGAVGEDLAHDELLALAGRALVASADVAVVAREVAALRAEEGALVAGVLDGDEAELAHVLAHEVGIAAAAALVEDAAVGGVGGVEGVVGELLEGGVELGGAILDALEGDDEPRLEHVPCGDGVAAAAELLVDDGNGDFAVPLEGLGHLVLEGQRVFVSAVAGVFALLGG</sequence>
<dbReference type="RefSeq" id="XP_067717029.1">
    <property type="nucleotide sequence ID" value="XM_067860928.1"/>
</dbReference>
<organism evidence="1 2">
    <name type="scientific">Babesia caballi</name>
    <dbReference type="NCBI Taxonomy" id="5871"/>
    <lineage>
        <taxon>Eukaryota</taxon>
        <taxon>Sar</taxon>
        <taxon>Alveolata</taxon>
        <taxon>Apicomplexa</taxon>
        <taxon>Aconoidasida</taxon>
        <taxon>Piroplasmida</taxon>
        <taxon>Babesiidae</taxon>
        <taxon>Babesia</taxon>
    </lineage>
</organism>
<name>A0AAV4LYF7_BABCB</name>
<proteinExistence type="predicted"/>
<comment type="caution">
    <text evidence="1">The sequence shown here is derived from an EMBL/GenBank/DDBJ whole genome shotgun (WGS) entry which is preliminary data.</text>
</comment>
<reference evidence="1 2" key="1">
    <citation type="submission" date="2021-06" db="EMBL/GenBank/DDBJ databases">
        <title>Genome sequence of Babesia caballi.</title>
        <authorList>
            <person name="Yamagishi J."/>
            <person name="Kidaka T."/>
            <person name="Ochi A."/>
        </authorList>
    </citation>
    <scope>NUCLEOTIDE SEQUENCE [LARGE SCALE GENOMIC DNA]</scope>
    <source>
        <strain evidence="1">USDA-D6B2</strain>
    </source>
</reference>
<protein>
    <submittedName>
        <fullName evidence="1">Uncharacterized protein</fullName>
    </submittedName>
</protein>
<keyword evidence="2" id="KW-1185">Reference proteome</keyword>
<dbReference type="EMBL" id="BPLF01000004">
    <property type="protein sequence ID" value="GIX64960.1"/>
    <property type="molecule type" value="Genomic_DNA"/>
</dbReference>
<gene>
    <name evidence="1" type="ORF">BcabD6B2_43950</name>
</gene>
<dbReference type="Proteomes" id="UP001497744">
    <property type="component" value="Unassembled WGS sequence"/>
</dbReference>
<evidence type="ECO:0000313" key="2">
    <source>
        <dbReference type="Proteomes" id="UP001497744"/>
    </source>
</evidence>
<accession>A0AAV4LYF7</accession>